<evidence type="ECO:0000313" key="7">
    <source>
        <dbReference type="EMBL" id="CAI8041001.1"/>
    </source>
</evidence>
<dbReference type="EMBL" id="CASHTH010003155">
    <property type="protein sequence ID" value="CAI8041001.1"/>
    <property type="molecule type" value="Genomic_DNA"/>
</dbReference>
<dbReference type="PROSITE" id="PS50172">
    <property type="entry name" value="BRCT"/>
    <property type="match status" value="2"/>
</dbReference>
<evidence type="ECO:0000259" key="6">
    <source>
        <dbReference type="PROSITE" id="PS50172"/>
    </source>
</evidence>
<dbReference type="SMART" id="SM00292">
    <property type="entry name" value="BRCT"/>
    <property type="match status" value="1"/>
</dbReference>
<evidence type="ECO:0000256" key="5">
    <source>
        <dbReference type="ARBA" id="ARBA00023242"/>
    </source>
</evidence>
<protein>
    <submittedName>
        <fullName evidence="7">Protein BREAST CANCER SUSCEPTIBILITY 1 homolog</fullName>
    </submittedName>
</protein>
<gene>
    <name evidence="7" type="ORF">GBAR_LOCUS22785</name>
</gene>
<organism evidence="7 8">
    <name type="scientific">Geodia barretti</name>
    <name type="common">Barrett's horny sponge</name>
    <dbReference type="NCBI Taxonomy" id="519541"/>
    <lineage>
        <taxon>Eukaryota</taxon>
        <taxon>Metazoa</taxon>
        <taxon>Porifera</taxon>
        <taxon>Demospongiae</taxon>
        <taxon>Heteroscleromorpha</taxon>
        <taxon>Tetractinellida</taxon>
        <taxon>Astrophorina</taxon>
        <taxon>Geodiidae</taxon>
        <taxon>Geodia</taxon>
    </lineage>
</organism>
<evidence type="ECO:0000256" key="4">
    <source>
        <dbReference type="ARBA" id="ARBA00023204"/>
    </source>
</evidence>
<comment type="subcellular location">
    <subcellularLocation>
        <location evidence="1">Nucleus</location>
    </subcellularLocation>
</comment>
<keyword evidence="4" id="KW-0234">DNA repair</keyword>
<dbReference type="Gene3D" id="3.40.50.10190">
    <property type="entry name" value="BRCT domain"/>
    <property type="match status" value="2"/>
</dbReference>
<keyword evidence="5" id="KW-0539">Nucleus</keyword>
<dbReference type="AlphaFoldDB" id="A0AA35T601"/>
<dbReference type="GO" id="GO:0004842">
    <property type="term" value="F:ubiquitin-protein transferase activity"/>
    <property type="evidence" value="ECO:0007669"/>
    <property type="project" value="TreeGrafter"/>
</dbReference>
<dbReference type="Pfam" id="PF16589">
    <property type="entry name" value="BRCT_2"/>
    <property type="match status" value="1"/>
</dbReference>
<evidence type="ECO:0000256" key="3">
    <source>
        <dbReference type="ARBA" id="ARBA00022763"/>
    </source>
</evidence>
<proteinExistence type="predicted"/>
<evidence type="ECO:0000313" key="8">
    <source>
        <dbReference type="Proteomes" id="UP001174909"/>
    </source>
</evidence>
<keyword evidence="3" id="KW-0227">DNA damage</keyword>
<dbReference type="InterPro" id="IPR001357">
    <property type="entry name" value="BRCT_dom"/>
</dbReference>
<dbReference type="GO" id="GO:0045944">
    <property type="term" value="P:positive regulation of transcription by RNA polymerase II"/>
    <property type="evidence" value="ECO:0007669"/>
    <property type="project" value="TreeGrafter"/>
</dbReference>
<dbReference type="Pfam" id="PF16770">
    <property type="entry name" value="RTT107_BRCT_5"/>
    <property type="match status" value="1"/>
</dbReference>
<evidence type="ECO:0000256" key="2">
    <source>
        <dbReference type="ARBA" id="ARBA00022737"/>
    </source>
</evidence>
<evidence type="ECO:0000256" key="1">
    <source>
        <dbReference type="ARBA" id="ARBA00004123"/>
    </source>
</evidence>
<dbReference type="InterPro" id="IPR031099">
    <property type="entry name" value="BRCA1-associated"/>
</dbReference>
<dbReference type="PANTHER" id="PTHR13763">
    <property type="entry name" value="BREAST CANCER TYPE 1 SUSCEPTIBILITY PROTEIN BRCA1"/>
    <property type="match status" value="1"/>
</dbReference>
<dbReference type="GO" id="GO:0005634">
    <property type="term" value="C:nucleus"/>
    <property type="evidence" value="ECO:0007669"/>
    <property type="project" value="UniProtKB-SubCell"/>
</dbReference>
<reference evidence="7" key="1">
    <citation type="submission" date="2023-03" db="EMBL/GenBank/DDBJ databases">
        <authorList>
            <person name="Steffen K."/>
            <person name="Cardenas P."/>
        </authorList>
    </citation>
    <scope>NUCLEOTIDE SEQUENCE</scope>
</reference>
<feature type="domain" description="BRCT" evidence="6">
    <location>
        <begin position="1"/>
        <end position="58"/>
    </location>
</feature>
<dbReference type="SUPFAM" id="SSF52113">
    <property type="entry name" value="BRCT domain"/>
    <property type="match status" value="1"/>
</dbReference>
<name>A0AA35T601_GEOBA</name>
<dbReference type="Proteomes" id="UP001174909">
    <property type="component" value="Unassembled WGS sequence"/>
</dbReference>
<comment type="caution">
    <text evidence="7">The sequence shown here is derived from an EMBL/GenBank/DDBJ whole genome shotgun (WGS) entry which is preliminary data.</text>
</comment>
<keyword evidence="8" id="KW-1185">Reference proteome</keyword>
<feature type="domain" description="BRCT" evidence="6">
    <location>
        <begin position="84"/>
        <end position="188"/>
    </location>
</feature>
<dbReference type="GO" id="GO:0000724">
    <property type="term" value="P:double-strand break repair via homologous recombination"/>
    <property type="evidence" value="ECO:0007669"/>
    <property type="project" value="TreeGrafter"/>
</dbReference>
<dbReference type="InterPro" id="IPR036420">
    <property type="entry name" value="BRCT_dom_sf"/>
</dbReference>
<accession>A0AA35T601</accession>
<sequence>MIFPTVTHLITIANQSKCCARTMKFLCAVAQGKWIVSFQWVIKCHQEKQWVDESPYEVLGTILEDRNFITYAPQKGRENAMLKVAGQLFSGCEFFLTGDLCQPLPSKLDLEHLIKMAGGTVLDVDPRNSSLSEHLIHPYHAASSSSYLIVLASGPTFCPDTQKYTTPCIFQVSPSWIFDCLSEFKLLL</sequence>
<dbReference type="PANTHER" id="PTHR13763:SF0">
    <property type="entry name" value="BREAST CANCER TYPE 1 SUSCEPTIBILITY PROTEIN"/>
    <property type="match status" value="1"/>
</dbReference>
<keyword evidence="2" id="KW-0677">Repeat</keyword>